<dbReference type="OrthoDB" id="9807042at2"/>
<dbReference type="GO" id="GO:0046872">
    <property type="term" value="F:metal ion binding"/>
    <property type="evidence" value="ECO:0007669"/>
    <property type="project" value="UniProtKB-KW"/>
</dbReference>
<reference evidence="14 15" key="1">
    <citation type="submission" date="2016-09" db="EMBL/GenBank/DDBJ databases">
        <title>Pseudonocardia autotrophica DSM535, a candidate organism with high potential of specific P450 cytochromes.</title>
        <authorList>
            <person name="Grumaz C."/>
            <person name="Vainshtein Y."/>
            <person name="Kirstahler P."/>
            <person name="Sohn K."/>
        </authorList>
    </citation>
    <scope>NUCLEOTIDE SEQUENCE [LARGE SCALE GENOMIC DNA]</scope>
    <source>
        <strain evidence="14 15">DSM 535</strain>
    </source>
</reference>
<dbReference type="GO" id="GO:0070069">
    <property type="term" value="C:cytochrome complex"/>
    <property type="evidence" value="ECO:0007669"/>
    <property type="project" value="InterPro"/>
</dbReference>
<feature type="transmembrane region" description="Helical" evidence="13">
    <location>
        <begin position="35"/>
        <end position="55"/>
    </location>
</feature>
<dbReference type="GO" id="GO:0005886">
    <property type="term" value="C:plasma membrane"/>
    <property type="evidence" value="ECO:0007669"/>
    <property type="project" value="UniProtKB-SubCell"/>
</dbReference>
<evidence type="ECO:0000256" key="12">
    <source>
        <dbReference type="SAM" id="MobiDB-lite"/>
    </source>
</evidence>
<gene>
    <name evidence="14" type="primary">ythA_2</name>
    <name evidence="14" type="ORF">BG845_06663</name>
</gene>
<dbReference type="EMBL" id="MIGB01000072">
    <property type="protein sequence ID" value="OSY34653.1"/>
    <property type="molecule type" value="Genomic_DNA"/>
</dbReference>
<accession>A0A1Y2MH93</accession>
<organism evidence="14 15">
    <name type="scientific">Pseudonocardia autotrophica</name>
    <name type="common">Amycolata autotrophica</name>
    <name type="synonym">Nocardia autotrophica</name>
    <dbReference type="NCBI Taxonomy" id="2074"/>
    <lineage>
        <taxon>Bacteria</taxon>
        <taxon>Bacillati</taxon>
        <taxon>Actinomycetota</taxon>
        <taxon>Actinomycetes</taxon>
        <taxon>Pseudonocardiales</taxon>
        <taxon>Pseudonocardiaceae</taxon>
        <taxon>Pseudonocardia</taxon>
    </lineage>
</organism>
<dbReference type="InterPro" id="IPR002585">
    <property type="entry name" value="Cyt-d_ubiquinol_oxidase_su_1"/>
</dbReference>
<dbReference type="Pfam" id="PF01654">
    <property type="entry name" value="Cyt_bd_oxida_I"/>
    <property type="match status" value="1"/>
</dbReference>
<keyword evidence="8" id="KW-0249">Electron transport</keyword>
<dbReference type="Proteomes" id="UP000194360">
    <property type="component" value="Unassembled WGS sequence"/>
</dbReference>
<evidence type="ECO:0000256" key="8">
    <source>
        <dbReference type="ARBA" id="ARBA00022982"/>
    </source>
</evidence>
<feature type="compositionally biased region" description="Basic and acidic residues" evidence="12">
    <location>
        <begin position="71"/>
        <end position="90"/>
    </location>
</feature>
<evidence type="ECO:0000256" key="9">
    <source>
        <dbReference type="ARBA" id="ARBA00022989"/>
    </source>
</evidence>
<evidence type="ECO:0000256" key="11">
    <source>
        <dbReference type="ARBA" id="ARBA00023136"/>
    </source>
</evidence>
<dbReference type="GO" id="GO:0019646">
    <property type="term" value="P:aerobic electron transport chain"/>
    <property type="evidence" value="ECO:0007669"/>
    <property type="project" value="InterPro"/>
</dbReference>
<evidence type="ECO:0000256" key="7">
    <source>
        <dbReference type="ARBA" id="ARBA00022723"/>
    </source>
</evidence>
<keyword evidence="4" id="KW-1003">Cell membrane</keyword>
<dbReference type="GO" id="GO:0016682">
    <property type="term" value="F:oxidoreductase activity, acting on diphenols and related substances as donors, oxygen as acceptor"/>
    <property type="evidence" value="ECO:0007669"/>
    <property type="project" value="TreeGrafter"/>
</dbReference>
<comment type="similarity">
    <text evidence="2">Belongs to the cytochrome ubiquinol oxidase subunit 1 family.</text>
</comment>
<evidence type="ECO:0000256" key="6">
    <source>
        <dbReference type="ARBA" id="ARBA00022692"/>
    </source>
</evidence>
<keyword evidence="6 13" id="KW-0812">Transmembrane</keyword>
<evidence type="ECO:0000313" key="14">
    <source>
        <dbReference type="EMBL" id="OSY34653.1"/>
    </source>
</evidence>
<keyword evidence="7" id="KW-0479">Metal-binding</keyword>
<comment type="caution">
    <text evidence="14">The sequence shown here is derived from an EMBL/GenBank/DDBJ whole genome shotgun (WGS) entry which is preliminary data.</text>
</comment>
<name>A0A1Y2MH93_PSEAH</name>
<protein>
    <submittedName>
        <fullName evidence="14">Putative cytochrome bd menaquinol oxidase subunit I</fullName>
        <ecNumber evidence="14">1.10.3.-</ecNumber>
    </submittedName>
</protein>
<evidence type="ECO:0000256" key="13">
    <source>
        <dbReference type="SAM" id="Phobius"/>
    </source>
</evidence>
<comment type="subcellular location">
    <subcellularLocation>
        <location evidence="1">Cell membrane</location>
        <topology evidence="1">Multi-pass membrane protein</topology>
    </subcellularLocation>
</comment>
<sequence>MEAGWVTTDVGRQPWIVYGLLRTEDAVSPAAGLHLGVWAVSAIYVILTALTIVVLRRLAASHRLVAPRDPPPVDREQPPTAPADDRSDRR</sequence>
<dbReference type="STRING" id="2074.BG845_06663"/>
<feature type="region of interest" description="Disordered" evidence="12">
    <location>
        <begin position="66"/>
        <end position="90"/>
    </location>
</feature>
<evidence type="ECO:0000256" key="5">
    <source>
        <dbReference type="ARBA" id="ARBA00022617"/>
    </source>
</evidence>
<evidence type="ECO:0000256" key="1">
    <source>
        <dbReference type="ARBA" id="ARBA00004651"/>
    </source>
</evidence>
<keyword evidence="15" id="KW-1185">Reference proteome</keyword>
<evidence type="ECO:0000256" key="2">
    <source>
        <dbReference type="ARBA" id="ARBA00009819"/>
    </source>
</evidence>
<keyword evidence="14" id="KW-0560">Oxidoreductase</keyword>
<keyword evidence="10" id="KW-0408">Iron</keyword>
<keyword evidence="5" id="KW-0349">Heme</keyword>
<dbReference type="PANTHER" id="PTHR30365">
    <property type="entry name" value="CYTOCHROME D UBIQUINOL OXIDASE"/>
    <property type="match status" value="1"/>
</dbReference>
<dbReference type="GO" id="GO:0009055">
    <property type="term" value="F:electron transfer activity"/>
    <property type="evidence" value="ECO:0007669"/>
    <property type="project" value="InterPro"/>
</dbReference>
<evidence type="ECO:0000256" key="4">
    <source>
        <dbReference type="ARBA" id="ARBA00022475"/>
    </source>
</evidence>
<proteinExistence type="inferred from homology"/>
<evidence type="ECO:0000256" key="10">
    <source>
        <dbReference type="ARBA" id="ARBA00023004"/>
    </source>
</evidence>
<evidence type="ECO:0000313" key="15">
    <source>
        <dbReference type="Proteomes" id="UP000194360"/>
    </source>
</evidence>
<evidence type="ECO:0000256" key="3">
    <source>
        <dbReference type="ARBA" id="ARBA00022448"/>
    </source>
</evidence>
<dbReference type="EC" id="1.10.3.-" evidence="14"/>
<keyword evidence="9 13" id="KW-1133">Transmembrane helix</keyword>
<dbReference type="AlphaFoldDB" id="A0A1Y2MH93"/>
<dbReference type="PANTHER" id="PTHR30365:SF14">
    <property type="entry name" value="CYTOCHROME BD MENAQUINOL OXIDASE SUBUNIT I-RELATED"/>
    <property type="match status" value="1"/>
</dbReference>
<dbReference type="GO" id="GO:0020037">
    <property type="term" value="F:heme binding"/>
    <property type="evidence" value="ECO:0007669"/>
    <property type="project" value="TreeGrafter"/>
</dbReference>
<keyword evidence="3" id="KW-0813">Transport</keyword>
<keyword evidence="11 13" id="KW-0472">Membrane</keyword>